<dbReference type="Proteomes" id="UP001274830">
    <property type="component" value="Unassembled WGS sequence"/>
</dbReference>
<dbReference type="AlphaFoldDB" id="A0AAE0WKT3"/>
<protein>
    <recommendedName>
        <fullName evidence="1">F-box domain-containing protein</fullName>
    </recommendedName>
</protein>
<gene>
    <name evidence="2" type="ORF">LTR78_006437</name>
</gene>
<dbReference type="PROSITE" id="PS50181">
    <property type="entry name" value="FBOX"/>
    <property type="match status" value="1"/>
</dbReference>
<accession>A0AAE0WKT3</accession>
<evidence type="ECO:0000313" key="2">
    <source>
        <dbReference type="EMBL" id="KAK3673533.1"/>
    </source>
</evidence>
<sequence>MGGLHDLPSELIASIVSLLENNDIFQARLTSRRVERSCLSLFGKRFFRKRGYMLTSSSLDVLASIAKNDGLRTYVQHVWFNPDCFTFVRPECAPDPQETPEPGNPDSLLDLLSPTDRRQYIAYQACMEDHAGLLANSAAQLQGRLSEIFATLPNLKIIGMRRSEDHAPWGWRKLYNDVGEDPRVLGPIPNGPTYSLSGPSRLFVGLVNAVAASDITLRRFYTDAVEIGSIRADVLTQATVDKACGPIWYLEINVIKGWINAYRKVDIEEARDKVEHGSALVQLLGATTQLKELGLQIFPDLKQSHILAPTWRDPETWRQSYPYLTLQRVVEEVRLPRLQRLKLEKVTTSPEVLLGLVRPCAGHLTSVKIRDVRLLSDEQHPRPWHSIFTFLHDSCPKLGYILFYHLLYEGGGISFVENPPMPLPPSETDPTTGAPNPAFNDSAVSVVDEFFIKYEHITLQIHGAQAVKAKLERIRDEHWYHKPLFSYLMDEEAWHTDTSDEEW</sequence>
<dbReference type="InterPro" id="IPR001810">
    <property type="entry name" value="F-box_dom"/>
</dbReference>
<evidence type="ECO:0000259" key="1">
    <source>
        <dbReference type="PROSITE" id="PS50181"/>
    </source>
</evidence>
<reference evidence="2" key="1">
    <citation type="submission" date="2023-07" db="EMBL/GenBank/DDBJ databases">
        <title>Black Yeasts Isolated from many extreme environments.</title>
        <authorList>
            <person name="Coleine C."/>
            <person name="Stajich J.E."/>
            <person name="Selbmann L."/>
        </authorList>
    </citation>
    <scope>NUCLEOTIDE SEQUENCE</scope>
    <source>
        <strain evidence="2">CCFEE 5485</strain>
    </source>
</reference>
<organism evidence="2 3">
    <name type="scientific">Recurvomyces mirabilis</name>
    <dbReference type="NCBI Taxonomy" id="574656"/>
    <lineage>
        <taxon>Eukaryota</taxon>
        <taxon>Fungi</taxon>
        <taxon>Dikarya</taxon>
        <taxon>Ascomycota</taxon>
        <taxon>Pezizomycotina</taxon>
        <taxon>Dothideomycetes</taxon>
        <taxon>Dothideomycetidae</taxon>
        <taxon>Mycosphaerellales</taxon>
        <taxon>Teratosphaeriaceae</taxon>
        <taxon>Recurvomyces</taxon>
    </lineage>
</organism>
<dbReference type="EMBL" id="JAUTXT010000024">
    <property type="protein sequence ID" value="KAK3673533.1"/>
    <property type="molecule type" value="Genomic_DNA"/>
</dbReference>
<feature type="domain" description="F-box" evidence="1">
    <location>
        <begin position="1"/>
        <end position="50"/>
    </location>
</feature>
<proteinExistence type="predicted"/>
<evidence type="ECO:0000313" key="3">
    <source>
        <dbReference type="Proteomes" id="UP001274830"/>
    </source>
</evidence>
<name>A0AAE0WKT3_9PEZI</name>
<comment type="caution">
    <text evidence="2">The sequence shown here is derived from an EMBL/GenBank/DDBJ whole genome shotgun (WGS) entry which is preliminary data.</text>
</comment>
<dbReference type="Pfam" id="PF00646">
    <property type="entry name" value="F-box"/>
    <property type="match status" value="1"/>
</dbReference>
<keyword evidence="3" id="KW-1185">Reference proteome</keyword>